<name>A0A8H5F8D1_9AGAR</name>
<dbReference type="OrthoDB" id="5584477at2759"/>
<comment type="caution">
    <text evidence="2">The sequence shown here is derived from an EMBL/GenBank/DDBJ whole genome shotgun (WGS) entry which is preliminary data.</text>
</comment>
<dbReference type="Proteomes" id="UP000567179">
    <property type="component" value="Unassembled WGS sequence"/>
</dbReference>
<dbReference type="PANTHER" id="PTHR38248:SF2">
    <property type="entry name" value="FUNK1 11"/>
    <property type="match status" value="1"/>
</dbReference>
<dbReference type="Pfam" id="PF17667">
    <property type="entry name" value="Pkinase_fungal"/>
    <property type="match status" value="1"/>
</dbReference>
<protein>
    <recommendedName>
        <fullName evidence="1">Fungal-type protein kinase domain-containing protein</fullName>
    </recommendedName>
</protein>
<dbReference type="AlphaFoldDB" id="A0A8H5F8D1"/>
<accession>A0A8H5F8D1</accession>
<sequence length="612" mass="68186">MNTGGAVNGHSIFSASTKLYAPNSSQSPPLKTRFSSTASTPIKIKDDLAALLKDELGKSIIQDVPGMLEHMFSDNSLPVSVENVVAQLGESGKLLDTDNGYSWSRNMDILAETTDRSTGKQEAAAKAFLNEICAFLIMVERTDGTKRPNTEKARTWTTVTQAKPLSVGPADVKPDLCLSTVKDSDMDWKHVLATIQLKSSASSAKVYHALQQVTGDAFMALSAQDTRRFYVGVTINGFDVRVSKLIALECFVRLLIGLTLGSTKLIGYDSTITEQGGIRCVTVEGGVYRLIRLVSRSRSIGGRGTTRWRAVLDSDPNGKLYAIRDSWTDTSRLPEASLLRAVEGIKEVPQLIGSEKVDNNDGRDITESIRSVVDKDLIEGIATRELWRIVCTPFAEELCNFSSKRELLSVVGIDAINAHRDMVTLKKILHRDISEVNIMLYHPLTQHSDNDSGITAVKWLLLDLDYAIYFTDNSWVLAVGHRTNRGHAPYHDLESFFYVLVWIYINYAGPKIAPRQDIDLGTLNWTAVGGWINYTDLAAFKYAAFTAEDVFEENVIPLVKPYFSDLHDCLTDLRNIFYLKKKPTRDDMTKILMKHLKSLPETQYWSPEQELA</sequence>
<dbReference type="EMBL" id="JAACJJ010000014">
    <property type="protein sequence ID" value="KAF5327509.1"/>
    <property type="molecule type" value="Genomic_DNA"/>
</dbReference>
<dbReference type="InterPro" id="IPR040976">
    <property type="entry name" value="Pkinase_fungal"/>
</dbReference>
<reference evidence="2 3" key="1">
    <citation type="journal article" date="2020" name="ISME J.">
        <title>Uncovering the hidden diversity of litter-decomposition mechanisms in mushroom-forming fungi.</title>
        <authorList>
            <person name="Floudas D."/>
            <person name="Bentzer J."/>
            <person name="Ahren D."/>
            <person name="Johansson T."/>
            <person name="Persson P."/>
            <person name="Tunlid A."/>
        </authorList>
    </citation>
    <scope>NUCLEOTIDE SEQUENCE [LARGE SCALE GENOMIC DNA]</scope>
    <source>
        <strain evidence="2 3">CBS 101986</strain>
    </source>
</reference>
<organism evidence="2 3">
    <name type="scientific">Psilocybe cf. subviscida</name>
    <dbReference type="NCBI Taxonomy" id="2480587"/>
    <lineage>
        <taxon>Eukaryota</taxon>
        <taxon>Fungi</taxon>
        <taxon>Dikarya</taxon>
        <taxon>Basidiomycota</taxon>
        <taxon>Agaricomycotina</taxon>
        <taxon>Agaricomycetes</taxon>
        <taxon>Agaricomycetidae</taxon>
        <taxon>Agaricales</taxon>
        <taxon>Agaricineae</taxon>
        <taxon>Strophariaceae</taxon>
        <taxon>Psilocybe</taxon>
    </lineage>
</organism>
<evidence type="ECO:0000313" key="2">
    <source>
        <dbReference type="EMBL" id="KAF5327509.1"/>
    </source>
</evidence>
<gene>
    <name evidence="2" type="ORF">D9619_005151</name>
</gene>
<evidence type="ECO:0000259" key="1">
    <source>
        <dbReference type="Pfam" id="PF17667"/>
    </source>
</evidence>
<dbReference type="PANTHER" id="PTHR38248">
    <property type="entry name" value="FUNK1 6"/>
    <property type="match status" value="1"/>
</dbReference>
<evidence type="ECO:0000313" key="3">
    <source>
        <dbReference type="Proteomes" id="UP000567179"/>
    </source>
</evidence>
<proteinExistence type="predicted"/>
<keyword evidence="3" id="KW-1185">Reference proteome</keyword>
<feature type="domain" description="Fungal-type protein kinase" evidence="1">
    <location>
        <begin position="180"/>
        <end position="503"/>
    </location>
</feature>